<dbReference type="InterPro" id="IPR011009">
    <property type="entry name" value="Kinase-like_dom_sf"/>
</dbReference>
<name>A0A9P7TU94_9HYPO</name>
<dbReference type="GO" id="GO:0005737">
    <property type="term" value="C:cytoplasm"/>
    <property type="evidence" value="ECO:0007669"/>
    <property type="project" value="TreeGrafter"/>
</dbReference>
<dbReference type="EC" id="2.7.11.1" evidence="1"/>
<evidence type="ECO:0000256" key="6">
    <source>
        <dbReference type="ARBA" id="ARBA00022840"/>
    </source>
</evidence>
<keyword evidence="3" id="KW-0808">Transferase</keyword>
<keyword evidence="2" id="KW-0723">Serine/threonine-protein kinase</keyword>
<evidence type="ECO:0000256" key="8">
    <source>
        <dbReference type="ARBA" id="ARBA00048679"/>
    </source>
</evidence>
<dbReference type="InterPro" id="IPR017441">
    <property type="entry name" value="Protein_kinase_ATP_BS"/>
</dbReference>
<feature type="domain" description="Protein kinase" evidence="10">
    <location>
        <begin position="59"/>
        <end position="262"/>
    </location>
</feature>
<dbReference type="GO" id="GO:0000245">
    <property type="term" value="P:spliceosomal complex assembly"/>
    <property type="evidence" value="ECO:0007669"/>
    <property type="project" value="TreeGrafter"/>
</dbReference>
<feature type="binding site" evidence="9">
    <location>
        <position position="88"/>
    </location>
    <ligand>
        <name>ATP</name>
        <dbReference type="ChEBI" id="CHEBI:30616"/>
    </ligand>
</feature>
<dbReference type="InterPro" id="IPR051334">
    <property type="entry name" value="SRPK"/>
</dbReference>
<dbReference type="Gene3D" id="3.30.200.20">
    <property type="entry name" value="Phosphorylase Kinase, domain 1"/>
    <property type="match status" value="1"/>
</dbReference>
<dbReference type="SMART" id="SM00220">
    <property type="entry name" value="S_TKc"/>
    <property type="match status" value="1"/>
</dbReference>
<dbReference type="GO" id="GO:0005634">
    <property type="term" value="C:nucleus"/>
    <property type="evidence" value="ECO:0007669"/>
    <property type="project" value="TreeGrafter"/>
</dbReference>
<dbReference type="GO" id="GO:0050684">
    <property type="term" value="P:regulation of mRNA processing"/>
    <property type="evidence" value="ECO:0007669"/>
    <property type="project" value="TreeGrafter"/>
</dbReference>
<evidence type="ECO:0000256" key="1">
    <source>
        <dbReference type="ARBA" id="ARBA00012513"/>
    </source>
</evidence>
<evidence type="ECO:0000256" key="9">
    <source>
        <dbReference type="PROSITE-ProRule" id="PRU10141"/>
    </source>
</evidence>
<dbReference type="GO" id="GO:0005524">
    <property type="term" value="F:ATP binding"/>
    <property type="evidence" value="ECO:0007669"/>
    <property type="project" value="UniProtKB-UniRule"/>
</dbReference>
<comment type="caution">
    <text evidence="11">The sequence shown here is derived from an EMBL/GenBank/DDBJ whole genome shotgun (WGS) entry which is preliminary data.</text>
</comment>
<evidence type="ECO:0000313" key="11">
    <source>
        <dbReference type="EMBL" id="KAG6115419.1"/>
    </source>
</evidence>
<comment type="catalytic activity">
    <reaction evidence="7">
        <text>L-threonyl-[protein] + ATP = O-phospho-L-threonyl-[protein] + ADP + H(+)</text>
        <dbReference type="Rhea" id="RHEA:46608"/>
        <dbReference type="Rhea" id="RHEA-COMP:11060"/>
        <dbReference type="Rhea" id="RHEA-COMP:11605"/>
        <dbReference type="ChEBI" id="CHEBI:15378"/>
        <dbReference type="ChEBI" id="CHEBI:30013"/>
        <dbReference type="ChEBI" id="CHEBI:30616"/>
        <dbReference type="ChEBI" id="CHEBI:61977"/>
        <dbReference type="ChEBI" id="CHEBI:456216"/>
        <dbReference type="EC" id="2.7.11.1"/>
    </reaction>
</comment>
<dbReference type="SUPFAM" id="SSF56112">
    <property type="entry name" value="Protein kinase-like (PK-like)"/>
    <property type="match status" value="1"/>
</dbReference>
<organism evidence="11 12">
    <name type="scientific">Claviceps humidiphila</name>
    <dbReference type="NCBI Taxonomy" id="1294629"/>
    <lineage>
        <taxon>Eukaryota</taxon>
        <taxon>Fungi</taxon>
        <taxon>Dikarya</taxon>
        <taxon>Ascomycota</taxon>
        <taxon>Pezizomycotina</taxon>
        <taxon>Sordariomycetes</taxon>
        <taxon>Hypocreomycetidae</taxon>
        <taxon>Hypocreales</taxon>
        <taxon>Clavicipitaceae</taxon>
        <taxon>Claviceps</taxon>
    </lineage>
</organism>
<evidence type="ECO:0000313" key="12">
    <source>
        <dbReference type="Proteomes" id="UP000732380"/>
    </source>
</evidence>
<sequence>MENSTILQDQPKNFAYTSVEAEVEDLTNYKQFGLHPIILGDILPKPLTCVSDVNKEPRYRILLKLGYGGFATVWLARDLVGQRYVAVKVGLGSDKPLLDREAEILSQICKTGPGKHGYERVIELLDVFIIEGPNGFHQCLVTEVVAPLSDEDTNDYCSFDVVRQIVEGFAFLHEEGIVHGDPHIGNFGIALPQLDQFEEADIMEYFLNPEIILVIPRDPKLPINSIPPYIVKSVITTADFLKSEKVFPAGSLSVKIMGFGRG</sequence>
<dbReference type="GO" id="GO:0004674">
    <property type="term" value="F:protein serine/threonine kinase activity"/>
    <property type="evidence" value="ECO:0007669"/>
    <property type="project" value="UniProtKB-KW"/>
</dbReference>
<dbReference type="PROSITE" id="PS00107">
    <property type="entry name" value="PROTEIN_KINASE_ATP"/>
    <property type="match status" value="1"/>
</dbReference>
<dbReference type="Proteomes" id="UP000732380">
    <property type="component" value="Unassembled WGS sequence"/>
</dbReference>
<reference evidence="11 12" key="1">
    <citation type="journal article" date="2020" name="bioRxiv">
        <title>Whole genome comparisons of ergot fungi reveals the divergence and evolution of species within the genus Claviceps are the result of varying mechanisms driving genome evolution and host range expansion.</title>
        <authorList>
            <person name="Wyka S.A."/>
            <person name="Mondo S.J."/>
            <person name="Liu M."/>
            <person name="Dettman J."/>
            <person name="Nalam V."/>
            <person name="Broders K.D."/>
        </authorList>
    </citation>
    <scope>NUCLEOTIDE SEQUENCE [LARGE SCALE GENOMIC DNA]</scope>
    <source>
        <strain evidence="11 12">LM576</strain>
    </source>
</reference>
<dbReference type="PANTHER" id="PTHR47634:SF9">
    <property type="entry name" value="PROTEIN KINASE DOMAIN-CONTAINING PROTEIN-RELATED"/>
    <property type="match status" value="1"/>
</dbReference>
<keyword evidence="12" id="KW-1185">Reference proteome</keyword>
<dbReference type="InterPro" id="IPR000719">
    <property type="entry name" value="Prot_kinase_dom"/>
</dbReference>
<dbReference type="PANTHER" id="PTHR47634">
    <property type="entry name" value="PROTEIN KINASE DOMAIN-CONTAINING PROTEIN-RELATED"/>
    <property type="match status" value="1"/>
</dbReference>
<accession>A0A9P7TU94</accession>
<evidence type="ECO:0000256" key="7">
    <source>
        <dbReference type="ARBA" id="ARBA00047899"/>
    </source>
</evidence>
<evidence type="ECO:0000256" key="4">
    <source>
        <dbReference type="ARBA" id="ARBA00022741"/>
    </source>
</evidence>
<dbReference type="Gene3D" id="1.10.510.10">
    <property type="entry name" value="Transferase(Phosphotransferase) domain 1"/>
    <property type="match status" value="1"/>
</dbReference>
<dbReference type="AlphaFoldDB" id="A0A9P7TU94"/>
<evidence type="ECO:0000256" key="3">
    <source>
        <dbReference type="ARBA" id="ARBA00022679"/>
    </source>
</evidence>
<dbReference type="PROSITE" id="PS50011">
    <property type="entry name" value="PROTEIN_KINASE_DOM"/>
    <property type="match status" value="1"/>
</dbReference>
<keyword evidence="5" id="KW-0418">Kinase</keyword>
<keyword evidence="6 9" id="KW-0067">ATP-binding</keyword>
<gene>
    <name evidence="11" type="ORF">E4U13_002768</name>
</gene>
<keyword evidence="4 9" id="KW-0547">Nucleotide-binding</keyword>
<protein>
    <recommendedName>
        <fullName evidence="1">non-specific serine/threonine protein kinase</fullName>
        <ecNumber evidence="1">2.7.11.1</ecNumber>
    </recommendedName>
</protein>
<evidence type="ECO:0000256" key="5">
    <source>
        <dbReference type="ARBA" id="ARBA00022777"/>
    </source>
</evidence>
<dbReference type="EMBL" id="SRQM01000224">
    <property type="protein sequence ID" value="KAG6115419.1"/>
    <property type="molecule type" value="Genomic_DNA"/>
</dbReference>
<evidence type="ECO:0000256" key="2">
    <source>
        <dbReference type="ARBA" id="ARBA00022527"/>
    </source>
</evidence>
<evidence type="ECO:0000259" key="10">
    <source>
        <dbReference type="PROSITE" id="PS50011"/>
    </source>
</evidence>
<comment type="catalytic activity">
    <reaction evidence="8">
        <text>L-seryl-[protein] + ATP = O-phospho-L-seryl-[protein] + ADP + H(+)</text>
        <dbReference type="Rhea" id="RHEA:17989"/>
        <dbReference type="Rhea" id="RHEA-COMP:9863"/>
        <dbReference type="Rhea" id="RHEA-COMP:11604"/>
        <dbReference type="ChEBI" id="CHEBI:15378"/>
        <dbReference type="ChEBI" id="CHEBI:29999"/>
        <dbReference type="ChEBI" id="CHEBI:30616"/>
        <dbReference type="ChEBI" id="CHEBI:83421"/>
        <dbReference type="ChEBI" id="CHEBI:456216"/>
        <dbReference type="EC" id="2.7.11.1"/>
    </reaction>
</comment>
<proteinExistence type="predicted"/>